<evidence type="ECO:0000256" key="5">
    <source>
        <dbReference type="SAM" id="MobiDB-lite"/>
    </source>
</evidence>
<dbReference type="Gene3D" id="4.10.280.10">
    <property type="entry name" value="Helix-loop-helix DNA-binding domain"/>
    <property type="match status" value="1"/>
</dbReference>
<dbReference type="InterPro" id="IPR050370">
    <property type="entry name" value="HES_HEY"/>
</dbReference>
<dbReference type="GO" id="GO:0005634">
    <property type="term" value="C:nucleus"/>
    <property type="evidence" value="ECO:0007669"/>
    <property type="project" value="UniProtKB-SubCell"/>
</dbReference>
<gene>
    <name evidence="7" type="ORF">EDS130_LOCUS1499</name>
    <name evidence="8" type="ORF">XAT740_LOCUS31109</name>
</gene>
<evidence type="ECO:0000259" key="6">
    <source>
        <dbReference type="PROSITE" id="PS50888"/>
    </source>
</evidence>
<evidence type="ECO:0000256" key="3">
    <source>
        <dbReference type="ARBA" id="ARBA00023163"/>
    </source>
</evidence>
<evidence type="ECO:0000313" key="9">
    <source>
        <dbReference type="Proteomes" id="UP000663828"/>
    </source>
</evidence>
<dbReference type="OrthoDB" id="6085656at2759"/>
<dbReference type="PANTHER" id="PTHR10985">
    <property type="entry name" value="BASIC HELIX-LOOP-HELIX TRANSCRIPTION FACTOR, HES-RELATED"/>
    <property type="match status" value="1"/>
</dbReference>
<protein>
    <recommendedName>
        <fullName evidence="6">BHLH domain-containing protein</fullName>
    </recommendedName>
</protein>
<dbReference type="GO" id="GO:0046983">
    <property type="term" value="F:protein dimerization activity"/>
    <property type="evidence" value="ECO:0007669"/>
    <property type="project" value="InterPro"/>
</dbReference>
<dbReference type="PROSITE" id="PS50888">
    <property type="entry name" value="BHLH"/>
    <property type="match status" value="1"/>
</dbReference>
<dbReference type="SUPFAM" id="SSF47459">
    <property type="entry name" value="HLH, helix-loop-helix DNA-binding domain"/>
    <property type="match status" value="1"/>
</dbReference>
<organism evidence="7 10">
    <name type="scientific">Adineta ricciae</name>
    <name type="common">Rotifer</name>
    <dbReference type="NCBI Taxonomy" id="249248"/>
    <lineage>
        <taxon>Eukaryota</taxon>
        <taxon>Metazoa</taxon>
        <taxon>Spiralia</taxon>
        <taxon>Gnathifera</taxon>
        <taxon>Rotifera</taxon>
        <taxon>Eurotatoria</taxon>
        <taxon>Bdelloidea</taxon>
        <taxon>Adinetida</taxon>
        <taxon>Adinetidae</taxon>
        <taxon>Adineta</taxon>
    </lineage>
</organism>
<evidence type="ECO:0000313" key="10">
    <source>
        <dbReference type="Proteomes" id="UP000663852"/>
    </source>
</evidence>
<evidence type="ECO:0000256" key="4">
    <source>
        <dbReference type="ARBA" id="ARBA00023242"/>
    </source>
</evidence>
<feature type="region of interest" description="Disordered" evidence="5">
    <location>
        <begin position="137"/>
        <end position="209"/>
    </location>
</feature>
<evidence type="ECO:0000313" key="7">
    <source>
        <dbReference type="EMBL" id="CAF0736995.1"/>
    </source>
</evidence>
<dbReference type="SMART" id="SM00353">
    <property type="entry name" value="HLH"/>
    <property type="match status" value="1"/>
</dbReference>
<feature type="compositionally biased region" description="Polar residues" evidence="5">
    <location>
        <begin position="167"/>
        <end position="177"/>
    </location>
</feature>
<dbReference type="Proteomes" id="UP000663852">
    <property type="component" value="Unassembled WGS sequence"/>
</dbReference>
<accession>A0A813NB05</accession>
<proteinExistence type="predicted"/>
<comment type="caution">
    <text evidence="7">The sequence shown here is derived from an EMBL/GenBank/DDBJ whole genome shotgun (WGS) entry which is preliminary data.</text>
</comment>
<feature type="domain" description="BHLH" evidence="6">
    <location>
        <begin position="15"/>
        <end position="70"/>
    </location>
</feature>
<evidence type="ECO:0000256" key="1">
    <source>
        <dbReference type="ARBA" id="ARBA00004123"/>
    </source>
</evidence>
<dbReference type="InterPro" id="IPR036638">
    <property type="entry name" value="HLH_DNA-bd_sf"/>
</dbReference>
<comment type="subcellular location">
    <subcellularLocation>
        <location evidence="1">Nucleus</location>
    </subcellularLocation>
</comment>
<dbReference type="EMBL" id="CAJNOJ010000003">
    <property type="protein sequence ID" value="CAF0736995.1"/>
    <property type="molecule type" value="Genomic_DNA"/>
</dbReference>
<evidence type="ECO:0000313" key="8">
    <source>
        <dbReference type="EMBL" id="CAF1343928.1"/>
    </source>
</evidence>
<dbReference type="Pfam" id="PF00010">
    <property type="entry name" value="HLH"/>
    <property type="match status" value="1"/>
</dbReference>
<keyword evidence="3" id="KW-0804">Transcription</keyword>
<dbReference type="EMBL" id="CAJNOR010002812">
    <property type="protein sequence ID" value="CAF1343928.1"/>
    <property type="molecule type" value="Genomic_DNA"/>
</dbReference>
<dbReference type="AlphaFoldDB" id="A0A813NB05"/>
<name>A0A813NB05_ADIRI</name>
<reference evidence="7" key="1">
    <citation type="submission" date="2021-02" db="EMBL/GenBank/DDBJ databases">
        <authorList>
            <person name="Nowell W R."/>
        </authorList>
    </citation>
    <scope>NUCLEOTIDE SEQUENCE</scope>
</reference>
<keyword evidence="2" id="KW-0805">Transcription regulation</keyword>
<evidence type="ECO:0000256" key="2">
    <source>
        <dbReference type="ARBA" id="ARBA00023015"/>
    </source>
</evidence>
<sequence>MMLTCDYSDASEQTSRKFAKTCVEKKRRDRINKSLDELKDLMALTDERARYQKLEKAEILEMTVNYIRNLKRTMNNTVEDYESGYRQCSEEMWTLIHSLPNIVPEQRECLATRCRQMWSNRRYAHHPYQRRVPISTESYSHHHSQPSQQQQRQQQPSPSSCLKILINHSTVPNSTKPYPSVSSLPSSSSSSVSSNSLSPSSPKLWKPYM</sequence>
<keyword evidence="9" id="KW-1185">Reference proteome</keyword>
<keyword evidence="4" id="KW-0539">Nucleus</keyword>
<dbReference type="InterPro" id="IPR011598">
    <property type="entry name" value="bHLH_dom"/>
</dbReference>
<dbReference type="CDD" id="cd11410">
    <property type="entry name" value="bHLH_O_HES"/>
    <property type="match status" value="1"/>
</dbReference>
<feature type="compositionally biased region" description="Low complexity" evidence="5">
    <location>
        <begin position="179"/>
        <end position="202"/>
    </location>
</feature>
<feature type="compositionally biased region" description="Low complexity" evidence="5">
    <location>
        <begin position="145"/>
        <end position="160"/>
    </location>
</feature>
<dbReference type="Proteomes" id="UP000663828">
    <property type="component" value="Unassembled WGS sequence"/>
</dbReference>